<evidence type="ECO:0000313" key="3">
    <source>
        <dbReference type="Proteomes" id="UP000324800"/>
    </source>
</evidence>
<evidence type="ECO:0000313" key="2">
    <source>
        <dbReference type="EMBL" id="KAA6387729.1"/>
    </source>
</evidence>
<feature type="transmembrane region" description="Helical" evidence="1">
    <location>
        <begin position="12"/>
        <end position="31"/>
    </location>
</feature>
<keyword evidence="1" id="KW-0472">Membrane</keyword>
<keyword evidence="1" id="KW-0812">Transmembrane</keyword>
<comment type="caution">
    <text evidence="2">The sequence shown here is derived from an EMBL/GenBank/DDBJ whole genome shotgun (WGS) entry which is preliminary data.</text>
</comment>
<proteinExistence type="predicted"/>
<reference evidence="2 3" key="1">
    <citation type="submission" date="2019-03" db="EMBL/GenBank/DDBJ databases">
        <title>Single cell metagenomics reveals metabolic interactions within the superorganism composed of flagellate Streblomastix strix and complex community of Bacteroidetes bacteria on its surface.</title>
        <authorList>
            <person name="Treitli S.C."/>
            <person name="Kolisko M."/>
            <person name="Husnik F."/>
            <person name="Keeling P."/>
            <person name="Hampl V."/>
        </authorList>
    </citation>
    <scope>NUCLEOTIDE SEQUENCE [LARGE SCALE GENOMIC DNA]</scope>
    <source>
        <strain evidence="2">ST1C</strain>
    </source>
</reference>
<protein>
    <submittedName>
        <fullName evidence="2">Uncharacterized protein</fullName>
    </submittedName>
</protein>
<dbReference type="Proteomes" id="UP000324800">
    <property type="component" value="Unassembled WGS sequence"/>
</dbReference>
<accession>A0A5J4VZR5</accession>
<organism evidence="2 3">
    <name type="scientific">Streblomastix strix</name>
    <dbReference type="NCBI Taxonomy" id="222440"/>
    <lineage>
        <taxon>Eukaryota</taxon>
        <taxon>Metamonada</taxon>
        <taxon>Preaxostyla</taxon>
        <taxon>Oxymonadida</taxon>
        <taxon>Streblomastigidae</taxon>
        <taxon>Streblomastix</taxon>
    </lineage>
</organism>
<evidence type="ECO:0000256" key="1">
    <source>
        <dbReference type="SAM" id="Phobius"/>
    </source>
</evidence>
<keyword evidence="1" id="KW-1133">Transmembrane helix</keyword>
<sequence>MFLNEFSPPLLFLQILNIFEVSAALLVMFGLSKMHERLHQGHIDLQDLPETFNAGVDFLLSCQRHQFDSFKKRNDQFQLD</sequence>
<name>A0A5J4VZR5_9EUKA</name>
<gene>
    <name evidence="2" type="ORF">EZS28_016746</name>
</gene>
<dbReference type="AlphaFoldDB" id="A0A5J4VZR5"/>
<dbReference type="EMBL" id="SNRW01004255">
    <property type="protein sequence ID" value="KAA6387729.1"/>
    <property type="molecule type" value="Genomic_DNA"/>
</dbReference>